<proteinExistence type="predicted"/>
<evidence type="ECO:0000313" key="3">
    <source>
        <dbReference type="Proteomes" id="UP000016637"/>
    </source>
</evidence>
<protein>
    <submittedName>
        <fullName evidence="2">Uncharacterized protein</fullName>
    </submittedName>
</protein>
<organism evidence="2 3">
    <name type="scientific">Gemella bergeri ATCC 700627</name>
    <dbReference type="NCBI Taxonomy" id="1321820"/>
    <lineage>
        <taxon>Bacteria</taxon>
        <taxon>Bacillati</taxon>
        <taxon>Bacillota</taxon>
        <taxon>Bacilli</taxon>
        <taxon>Bacillales</taxon>
        <taxon>Gemellaceae</taxon>
        <taxon>Gemella</taxon>
    </lineage>
</organism>
<evidence type="ECO:0000256" key="1">
    <source>
        <dbReference type="SAM" id="Phobius"/>
    </source>
</evidence>
<feature type="transmembrane region" description="Helical" evidence="1">
    <location>
        <begin position="57"/>
        <end position="81"/>
    </location>
</feature>
<feature type="transmembrane region" description="Helical" evidence="1">
    <location>
        <begin position="93"/>
        <end position="120"/>
    </location>
</feature>
<keyword evidence="1" id="KW-0812">Transmembrane</keyword>
<sequence length="128" mass="14717">MKNLGDSMELSEKILALFLLNGHIILSIILLIVFIGMILSRKNNNLDVILTMPWKRFIVILLIIEFLLIFPWAIFGFYMSIFTTDAPGSSLFYLNFSIVSVLVSLLIFIILFISCLIGAYKKYKLYKN</sequence>
<dbReference type="eggNOG" id="ENOG503053U">
    <property type="taxonomic scope" value="Bacteria"/>
</dbReference>
<keyword evidence="1" id="KW-1133">Transmembrane helix</keyword>
<comment type="caution">
    <text evidence="2">The sequence shown here is derived from an EMBL/GenBank/DDBJ whole genome shotgun (WGS) entry which is preliminary data.</text>
</comment>
<dbReference type="HOGENOM" id="CLU_2023395_0_0_9"/>
<dbReference type="PATRIC" id="fig|1321820.3.peg.598"/>
<dbReference type="Proteomes" id="UP000016637">
    <property type="component" value="Unassembled WGS sequence"/>
</dbReference>
<name>U2QS04_9BACL</name>
<feature type="transmembrane region" description="Helical" evidence="1">
    <location>
        <begin position="14"/>
        <end position="36"/>
    </location>
</feature>
<dbReference type="AlphaFoldDB" id="U2QS04"/>
<keyword evidence="1" id="KW-0472">Membrane</keyword>
<gene>
    <name evidence="2" type="ORF">HMPREF1983_00612</name>
</gene>
<reference evidence="2 3" key="1">
    <citation type="submission" date="2013-08" db="EMBL/GenBank/DDBJ databases">
        <authorList>
            <person name="Weinstock G."/>
            <person name="Sodergren E."/>
            <person name="Wylie T."/>
            <person name="Fulton L."/>
            <person name="Fulton R."/>
            <person name="Fronick C."/>
            <person name="O'Laughlin M."/>
            <person name="Godfrey J."/>
            <person name="Miner T."/>
            <person name="Herter B."/>
            <person name="Appelbaum E."/>
            <person name="Cordes M."/>
            <person name="Lek S."/>
            <person name="Wollam A."/>
            <person name="Pepin K.H."/>
            <person name="Palsikar V.B."/>
            <person name="Mitreva M."/>
            <person name="Wilson R.K."/>
        </authorList>
    </citation>
    <scope>NUCLEOTIDE SEQUENCE [LARGE SCALE GENOMIC DNA]</scope>
    <source>
        <strain evidence="2 3">ATCC 700627</strain>
    </source>
</reference>
<keyword evidence="3" id="KW-1185">Reference proteome</keyword>
<accession>U2QS04</accession>
<dbReference type="EMBL" id="AWVP01000040">
    <property type="protein sequence ID" value="ERK58974.1"/>
    <property type="molecule type" value="Genomic_DNA"/>
</dbReference>
<evidence type="ECO:0000313" key="2">
    <source>
        <dbReference type="EMBL" id="ERK58974.1"/>
    </source>
</evidence>